<sequence>MYKVNEIIKDVLIEELSYEGYGVFRGDKSSNQVLFVDNALPNQKVDVKIYWANKQIAFGEPISQTIIKENLNNDYNEALYKSMAAPLLPYTYEEQLKFKFDILNNLVKRNLPEEVVVENIVASKKETHYRNKITLQVEKTNNKYIFGFYKKRTHKLIEQPELTLANEEMCKAFESFKKFINNNKINLNINKVTFRYSQAVDKIQIIFDLNNQDESASNKIKDIFNWIDNLENIVICFKEKILVVLDRNNKLNKNWLEYKLRDKKFIVSWDSFFQVNDFATEDLYDLVKKEIKDQRNIIDAYSGVGSIGIYIGNDNSKIYLIETNKNASINACKNIEINNLDKNKVFSINAKTEDILRNAEIAKQHGINVNKIDTIIFDPPRSGIEGNTLNTVIEANIKKIIYVSCNPHTLVRDLKILSNNGYKIKKITPVDMFPQTAHVEAVAVIYKD</sequence>
<feature type="domain" description="TRAM" evidence="6">
    <location>
        <begin position="1"/>
        <end position="63"/>
    </location>
</feature>
<dbReference type="Gene3D" id="3.40.50.150">
    <property type="entry name" value="Vaccinia Virus protein VP39"/>
    <property type="match status" value="1"/>
</dbReference>
<keyword evidence="3 4" id="KW-0949">S-adenosyl-L-methionine</keyword>
<dbReference type="Gene3D" id="2.40.50.140">
    <property type="entry name" value="Nucleic acid-binding proteins"/>
    <property type="match status" value="1"/>
</dbReference>
<dbReference type="PROSITE" id="PS01230">
    <property type="entry name" value="TRMA_1"/>
    <property type="match status" value="1"/>
</dbReference>
<organism evidence="7 8">
    <name type="scientific">[Mycoplasma] falconis</name>
    <dbReference type="NCBI Taxonomy" id="92403"/>
    <lineage>
        <taxon>Bacteria</taxon>
        <taxon>Bacillati</taxon>
        <taxon>Mycoplasmatota</taxon>
        <taxon>Mycoplasmoidales</taxon>
        <taxon>Metamycoplasmataceae</taxon>
        <taxon>Metamycoplasma</taxon>
    </lineage>
</organism>
<dbReference type="GO" id="GO:0070041">
    <property type="term" value="F:rRNA (uridine-C5-)-methyltransferase activity"/>
    <property type="evidence" value="ECO:0007669"/>
    <property type="project" value="TreeGrafter"/>
</dbReference>
<feature type="binding site" evidence="4">
    <location>
        <position position="378"/>
    </location>
    <ligand>
        <name>S-adenosyl-L-methionine</name>
        <dbReference type="ChEBI" id="CHEBI:59789"/>
    </ligand>
</feature>
<dbReference type="EC" id="2.1.1.190" evidence="7"/>
<gene>
    <name evidence="7" type="primary">rlmD</name>
    <name evidence="7" type="ORF">FJO69_01015</name>
</gene>
<reference evidence="7 8" key="1">
    <citation type="submission" date="2019-06" db="EMBL/GenBank/DDBJ databases">
        <title>Mycoplasma falconis type strain whole genome sequence.</title>
        <authorList>
            <person name="Spergser J."/>
        </authorList>
    </citation>
    <scope>NUCLEOTIDE SEQUENCE [LARGE SCALE GENOMIC DNA]</scope>
    <source>
        <strain evidence="7 8">ATCC 51372</strain>
    </source>
</reference>
<dbReference type="InterPro" id="IPR030391">
    <property type="entry name" value="MeTrfase_TrmA_CS"/>
</dbReference>
<dbReference type="PANTHER" id="PTHR11061">
    <property type="entry name" value="RNA M5U METHYLTRANSFERASE"/>
    <property type="match status" value="1"/>
</dbReference>
<comment type="similarity">
    <text evidence="4">Belongs to the class I-like SAM-binding methyltransferase superfamily. RNA M5U methyltransferase family.</text>
</comment>
<evidence type="ECO:0000259" key="6">
    <source>
        <dbReference type="PROSITE" id="PS50926"/>
    </source>
</evidence>
<dbReference type="InterPro" id="IPR012340">
    <property type="entry name" value="NA-bd_OB-fold"/>
</dbReference>
<dbReference type="RefSeq" id="WP_140781149.1">
    <property type="nucleotide sequence ID" value="NZ_VFSS01000002.1"/>
</dbReference>
<feature type="binding site" evidence="4">
    <location>
        <position position="322"/>
    </location>
    <ligand>
        <name>S-adenosyl-L-methionine</name>
        <dbReference type="ChEBI" id="CHEBI:59789"/>
    </ligand>
</feature>
<feature type="binding site" evidence="4">
    <location>
        <position position="301"/>
    </location>
    <ligand>
        <name>S-adenosyl-L-methionine</name>
        <dbReference type="ChEBI" id="CHEBI:59789"/>
    </ligand>
</feature>
<name>A0A501XBU2_9BACT</name>
<dbReference type="InterPro" id="IPR029063">
    <property type="entry name" value="SAM-dependent_MTases_sf"/>
</dbReference>
<evidence type="ECO:0000256" key="2">
    <source>
        <dbReference type="ARBA" id="ARBA00022679"/>
    </source>
</evidence>
<dbReference type="Pfam" id="PF05958">
    <property type="entry name" value="tRNA_U5-meth_tr"/>
    <property type="match status" value="1"/>
</dbReference>
<dbReference type="EMBL" id="VFSS01000002">
    <property type="protein sequence ID" value="TPE57764.1"/>
    <property type="molecule type" value="Genomic_DNA"/>
</dbReference>
<dbReference type="Gene3D" id="2.40.50.1070">
    <property type="match status" value="1"/>
</dbReference>
<dbReference type="PROSITE" id="PS51687">
    <property type="entry name" value="SAM_MT_RNA_M5U"/>
    <property type="match status" value="1"/>
</dbReference>
<keyword evidence="8" id="KW-1185">Reference proteome</keyword>
<dbReference type="InterPro" id="IPR030390">
    <property type="entry name" value="MeTrfase_TrmA_AS"/>
</dbReference>
<evidence type="ECO:0000256" key="3">
    <source>
        <dbReference type="ARBA" id="ARBA00022691"/>
    </source>
</evidence>
<dbReference type="Proteomes" id="UP000319776">
    <property type="component" value="Unassembled WGS sequence"/>
</dbReference>
<proteinExistence type="inferred from homology"/>
<evidence type="ECO:0000313" key="8">
    <source>
        <dbReference type="Proteomes" id="UP000319776"/>
    </source>
</evidence>
<keyword evidence="2 4" id="KW-0808">Transferase</keyword>
<evidence type="ECO:0000256" key="4">
    <source>
        <dbReference type="PROSITE-ProRule" id="PRU01024"/>
    </source>
</evidence>
<dbReference type="AlphaFoldDB" id="A0A501XBU2"/>
<protein>
    <submittedName>
        <fullName evidence="7">23S rRNA (Uracil(1939)-C(5))-methyltransferase RlmD</fullName>
        <ecNumber evidence="7">2.1.1.190</ecNumber>
    </submittedName>
</protein>
<evidence type="ECO:0000256" key="1">
    <source>
        <dbReference type="ARBA" id="ARBA00022603"/>
    </source>
</evidence>
<comment type="caution">
    <text evidence="7">The sequence shown here is derived from an EMBL/GenBank/DDBJ whole genome shotgun (WGS) entry which is preliminary data.</text>
</comment>
<dbReference type="PROSITE" id="PS50926">
    <property type="entry name" value="TRAM"/>
    <property type="match status" value="1"/>
</dbReference>
<evidence type="ECO:0000256" key="5">
    <source>
        <dbReference type="PROSITE-ProRule" id="PRU10015"/>
    </source>
</evidence>
<dbReference type="InterPro" id="IPR010280">
    <property type="entry name" value="U5_MeTrfase_fam"/>
</dbReference>
<accession>A0A501XBU2</accession>
<feature type="binding site" evidence="4">
    <location>
        <position position="274"/>
    </location>
    <ligand>
        <name>S-adenosyl-L-methionine</name>
        <dbReference type="ChEBI" id="CHEBI:59789"/>
    </ligand>
</feature>
<dbReference type="PANTHER" id="PTHR11061:SF30">
    <property type="entry name" value="TRNA (URACIL(54)-C(5))-METHYLTRANSFERASE"/>
    <property type="match status" value="1"/>
</dbReference>
<dbReference type="NCBIfam" id="TIGR00479">
    <property type="entry name" value="rumA"/>
    <property type="match status" value="1"/>
</dbReference>
<dbReference type="PROSITE" id="PS01231">
    <property type="entry name" value="TRMA_2"/>
    <property type="match status" value="1"/>
</dbReference>
<evidence type="ECO:0000313" key="7">
    <source>
        <dbReference type="EMBL" id="TPE57764.1"/>
    </source>
</evidence>
<dbReference type="SUPFAM" id="SSF53335">
    <property type="entry name" value="S-adenosyl-L-methionine-dependent methyltransferases"/>
    <property type="match status" value="1"/>
</dbReference>
<keyword evidence="1 4" id="KW-0489">Methyltransferase</keyword>
<dbReference type="GO" id="GO:0070475">
    <property type="term" value="P:rRNA base methylation"/>
    <property type="evidence" value="ECO:0007669"/>
    <property type="project" value="TreeGrafter"/>
</dbReference>
<feature type="active site" evidence="5">
    <location>
        <position position="405"/>
    </location>
</feature>
<dbReference type="Pfam" id="PF01938">
    <property type="entry name" value="TRAM"/>
    <property type="match status" value="1"/>
</dbReference>
<feature type="active site" description="Nucleophile" evidence="4">
    <location>
        <position position="405"/>
    </location>
</feature>
<dbReference type="InterPro" id="IPR002792">
    <property type="entry name" value="TRAM_dom"/>
</dbReference>
<dbReference type="OrthoDB" id="9804590at2"/>
<dbReference type="SUPFAM" id="SSF50249">
    <property type="entry name" value="Nucleic acid-binding proteins"/>
    <property type="match status" value="1"/>
</dbReference>